<protein>
    <recommendedName>
        <fullName evidence="2">PITH domain-containing protein</fullName>
    </recommendedName>
</protein>
<comment type="similarity">
    <text evidence="1">Belongs to the PITHD1 family.</text>
</comment>
<name>A0A7S0Q3S5_9EUKA</name>
<dbReference type="PANTHER" id="PTHR12175:SF1">
    <property type="entry name" value="PITH DOMAIN-CONTAINING PROTEIN 1"/>
    <property type="match status" value="1"/>
</dbReference>
<feature type="domain" description="PITH" evidence="2">
    <location>
        <begin position="10"/>
        <end position="186"/>
    </location>
</feature>
<dbReference type="AlphaFoldDB" id="A0A7S0Q3S5"/>
<dbReference type="Gene3D" id="2.60.120.470">
    <property type="entry name" value="PITH domain"/>
    <property type="match status" value="1"/>
</dbReference>
<dbReference type="InterPro" id="IPR008979">
    <property type="entry name" value="Galactose-bd-like_sf"/>
</dbReference>
<reference evidence="3" key="1">
    <citation type="submission" date="2021-01" db="EMBL/GenBank/DDBJ databases">
        <authorList>
            <person name="Corre E."/>
            <person name="Pelletier E."/>
            <person name="Niang G."/>
            <person name="Scheremetjew M."/>
            <person name="Finn R."/>
            <person name="Kale V."/>
            <person name="Holt S."/>
            <person name="Cochrane G."/>
            <person name="Meng A."/>
            <person name="Brown T."/>
            <person name="Cohen L."/>
        </authorList>
    </citation>
    <scope>NUCLEOTIDE SEQUENCE</scope>
    <source>
        <strain evidence="3">PLY182g</strain>
    </source>
</reference>
<dbReference type="SUPFAM" id="SSF49785">
    <property type="entry name" value="Galactose-binding domain-like"/>
    <property type="match status" value="1"/>
</dbReference>
<dbReference type="PANTHER" id="PTHR12175">
    <property type="entry name" value="AD039 HT014 THIOREDOXIN FAMILY TRP26"/>
    <property type="match status" value="1"/>
</dbReference>
<dbReference type="EMBL" id="HBEY01026919">
    <property type="protein sequence ID" value="CAD8609368.1"/>
    <property type="molecule type" value="Transcribed_RNA"/>
</dbReference>
<dbReference type="InterPro" id="IPR045099">
    <property type="entry name" value="PITH1-like"/>
</dbReference>
<proteinExistence type="inferred from homology"/>
<organism evidence="3">
    <name type="scientific">Coccolithus braarudii</name>
    <dbReference type="NCBI Taxonomy" id="221442"/>
    <lineage>
        <taxon>Eukaryota</taxon>
        <taxon>Haptista</taxon>
        <taxon>Haptophyta</taxon>
        <taxon>Prymnesiophyceae</taxon>
        <taxon>Coccolithales</taxon>
        <taxon>Coccolithaceae</taxon>
        <taxon>Coccolithus</taxon>
    </lineage>
</organism>
<evidence type="ECO:0000256" key="1">
    <source>
        <dbReference type="ARBA" id="ARBA00025788"/>
    </source>
</evidence>
<dbReference type="PROSITE" id="PS51532">
    <property type="entry name" value="PITH"/>
    <property type="match status" value="1"/>
</dbReference>
<dbReference type="GO" id="GO:0005737">
    <property type="term" value="C:cytoplasm"/>
    <property type="evidence" value="ECO:0007669"/>
    <property type="project" value="UniProtKB-ARBA"/>
</dbReference>
<evidence type="ECO:0000313" key="3">
    <source>
        <dbReference type="EMBL" id="CAD8609368.1"/>
    </source>
</evidence>
<evidence type="ECO:0000259" key="2">
    <source>
        <dbReference type="PROSITE" id="PS51532"/>
    </source>
</evidence>
<gene>
    <name evidence="3" type="ORF">CPEL01642_LOCUS12746</name>
</gene>
<accession>A0A7S0Q3S5</accession>
<dbReference type="InterPro" id="IPR010400">
    <property type="entry name" value="PITH_dom"/>
</dbReference>
<dbReference type="InterPro" id="IPR037047">
    <property type="entry name" value="PITH_dom_sf"/>
</dbReference>
<sequence>MGKGPGTGAHSHDDEYPDDNWNLYQHVERAEVLNAAAGSDATKVLRPFVRRLETEGSLVSDGDEELLVKLTFLSPVSLRRLMVIGSGDPDTHPARVKVYVGKEDLSFQSLEDTRPNFETALPLNQPGEAFVHVHPPGAFTNVTSLAFFFPANHGNGDETSLQYLGLQGDHSHDKREAVDATYELVCQHSSVDVAAETWGAMGL</sequence>
<dbReference type="Pfam" id="PF06201">
    <property type="entry name" value="PITH"/>
    <property type="match status" value="1"/>
</dbReference>